<dbReference type="EMBL" id="BRZM01001420">
    <property type="protein sequence ID" value="GLD73155.1"/>
    <property type="molecule type" value="Genomic_DNA"/>
</dbReference>
<dbReference type="GO" id="GO:0000398">
    <property type="term" value="P:mRNA splicing, via spliceosome"/>
    <property type="evidence" value="ECO:0007669"/>
    <property type="project" value="InterPro"/>
</dbReference>
<evidence type="ECO:0000256" key="4">
    <source>
        <dbReference type="ARBA" id="ARBA00041764"/>
    </source>
</evidence>
<reference evidence="5" key="1">
    <citation type="submission" date="2022-08" db="EMBL/GenBank/DDBJ databases">
        <title>Genome sequencing of akame (Lates japonicus).</title>
        <authorList>
            <person name="Hashiguchi Y."/>
            <person name="Takahashi H."/>
        </authorList>
    </citation>
    <scope>NUCLEOTIDE SEQUENCE</scope>
    <source>
        <strain evidence="5">Kochi</strain>
    </source>
</reference>
<organism evidence="5 6">
    <name type="scientific">Lates japonicus</name>
    <name type="common">Japanese lates</name>
    <dbReference type="NCBI Taxonomy" id="270547"/>
    <lineage>
        <taxon>Eukaryota</taxon>
        <taxon>Metazoa</taxon>
        <taxon>Chordata</taxon>
        <taxon>Craniata</taxon>
        <taxon>Vertebrata</taxon>
        <taxon>Euteleostomi</taxon>
        <taxon>Actinopterygii</taxon>
        <taxon>Neopterygii</taxon>
        <taxon>Teleostei</taxon>
        <taxon>Neoteleostei</taxon>
        <taxon>Acanthomorphata</taxon>
        <taxon>Carangaria</taxon>
        <taxon>Carangaria incertae sedis</taxon>
        <taxon>Centropomidae</taxon>
        <taxon>Lates</taxon>
    </lineage>
</organism>
<comment type="similarity">
    <text evidence="1">Belongs to the CWC16 family.</text>
</comment>
<name>A0AAD3RM92_LATJO</name>
<keyword evidence="6" id="KW-1185">Reference proteome</keyword>
<comment type="caution">
    <text evidence="5">The sequence shown here is derived from an EMBL/GenBank/DDBJ whole genome shotgun (WGS) entry which is preliminary data.</text>
</comment>
<evidence type="ECO:0000313" key="6">
    <source>
        <dbReference type="Proteomes" id="UP001279410"/>
    </source>
</evidence>
<dbReference type="InterPro" id="IPR007590">
    <property type="entry name" value="Saf4/Yju2"/>
</dbReference>
<evidence type="ECO:0000313" key="5">
    <source>
        <dbReference type="EMBL" id="GLD73155.1"/>
    </source>
</evidence>
<sequence>MLCLHRVLLISRREKKVGTTTPGNLQVQDEIATCVNYIEMQTDPATCDYVIVAGLHLGKRADWDMAENRQILLQKEKLETDAMYKLDHGGKGQGEARENLPSVSEIQDPPVWRKKVLAEQEKDNAVRMRTNLSIPLLPEKDEDKETGSFTLGHLTPMRTNSTAKRKEISSRFVVQLLLGRCCRQSAHKLGLQGKQQWPALAPHSQLIRGRLGGRQNRTLFTLLLAPDLLRRTDSQGERIYLQARLGSPVPSLSPSSPSGGQ</sequence>
<dbReference type="Pfam" id="PF04502">
    <property type="entry name" value="Saf4_Yju2"/>
    <property type="match status" value="1"/>
</dbReference>
<dbReference type="AlphaFoldDB" id="A0AAD3RM92"/>
<dbReference type="GO" id="GO:0005684">
    <property type="term" value="C:U2-type spliceosomal complex"/>
    <property type="evidence" value="ECO:0007669"/>
    <property type="project" value="TreeGrafter"/>
</dbReference>
<comment type="function">
    <text evidence="3">May be involved in mRNA splicing.</text>
</comment>
<proteinExistence type="inferred from homology"/>
<protein>
    <recommendedName>
        <fullName evidence="2">Probable splicing factor YJU2B</fullName>
    </recommendedName>
    <alternativeName>
        <fullName evidence="4">Coiled-coil domain-containing protein 130</fullName>
    </alternativeName>
</protein>
<dbReference type="GO" id="GO:0071014">
    <property type="term" value="C:post-mRNA release spliceosomal complex"/>
    <property type="evidence" value="ECO:0007669"/>
    <property type="project" value="TreeGrafter"/>
</dbReference>
<gene>
    <name evidence="5" type="ORF">AKAME5_002448000</name>
</gene>
<dbReference type="PANTHER" id="PTHR12111:SF2">
    <property type="entry name" value="SPLICING FACTOR YJU2B-RELATED"/>
    <property type="match status" value="1"/>
</dbReference>
<dbReference type="PANTHER" id="PTHR12111">
    <property type="entry name" value="SPLICING FACTOR YJU2"/>
    <property type="match status" value="1"/>
</dbReference>
<accession>A0AAD3RM92</accession>
<evidence type="ECO:0000256" key="3">
    <source>
        <dbReference type="ARBA" id="ARBA00037140"/>
    </source>
</evidence>
<evidence type="ECO:0000256" key="2">
    <source>
        <dbReference type="ARBA" id="ARBA00029515"/>
    </source>
</evidence>
<evidence type="ECO:0000256" key="1">
    <source>
        <dbReference type="ARBA" id="ARBA00005595"/>
    </source>
</evidence>
<dbReference type="Proteomes" id="UP001279410">
    <property type="component" value="Unassembled WGS sequence"/>
</dbReference>